<dbReference type="STRING" id="436010.A0A165X4T2"/>
<protein>
    <submittedName>
        <fullName evidence="1">Uncharacterized protein</fullName>
    </submittedName>
</protein>
<feature type="non-terminal residue" evidence="1">
    <location>
        <position position="1"/>
    </location>
</feature>
<accession>A0A165X4T2</accession>
<proteinExistence type="predicted"/>
<reference evidence="1 2" key="1">
    <citation type="journal article" date="2016" name="Mol. Biol. Evol.">
        <title>Comparative Genomics of Early-Diverging Mushroom-Forming Fungi Provides Insights into the Origins of Lignocellulose Decay Capabilities.</title>
        <authorList>
            <person name="Nagy L.G."/>
            <person name="Riley R."/>
            <person name="Tritt A."/>
            <person name="Adam C."/>
            <person name="Daum C."/>
            <person name="Floudas D."/>
            <person name="Sun H."/>
            <person name="Yadav J.S."/>
            <person name="Pangilinan J."/>
            <person name="Larsson K.H."/>
            <person name="Matsuura K."/>
            <person name="Barry K."/>
            <person name="Labutti K."/>
            <person name="Kuo R."/>
            <person name="Ohm R.A."/>
            <person name="Bhattacharya S.S."/>
            <person name="Shirouzu T."/>
            <person name="Yoshinaga Y."/>
            <person name="Martin F.M."/>
            <person name="Grigoriev I.V."/>
            <person name="Hibbett D.S."/>
        </authorList>
    </citation>
    <scope>NUCLEOTIDE SEQUENCE [LARGE SCALE GENOMIC DNA]</scope>
    <source>
        <strain evidence="1 2">CBS 109695</strain>
    </source>
</reference>
<dbReference type="Proteomes" id="UP000076532">
    <property type="component" value="Unassembled WGS sequence"/>
</dbReference>
<dbReference type="AlphaFoldDB" id="A0A165X4T2"/>
<sequence length="196" mass="21185">QVYARQLLPRKLGYPLFVPESSTHLPAQFRERGISIGDVGVIKPNGSFNYIFSICASADDPVNYLGVPENFHQIDLNPNLISHLPNMHEKRSEVTSSSIKRVDVDFGGNLEQNAAILNLPDGAASTDYEALAPLRSYAIQNGVAWYNFINGELGLEAPNGSLYLVTGSDKATTWGLAAVSNGSLNSSVVLRFSAAM</sequence>
<name>A0A165X4T2_9AGAM</name>
<organism evidence="1 2">
    <name type="scientific">Athelia psychrophila</name>
    <dbReference type="NCBI Taxonomy" id="1759441"/>
    <lineage>
        <taxon>Eukaryota</taxon>
        <taxon>Fungi</taxon>
        <taxon>Dikarya</taxon>
        <taxon>Basidiomycota</taxon>
        <taxon>Agaricomycotina</taxon>
        <taxon>Agaricomycetes</taxon>
        <taxon>Agaricomycetidae</taxon>
        <taxon>Atheliales</taxon>
        <taxon>Atheliaceae</taxon>
        <taxon>Athelia</taxon>
    </lineage>
</organism>
<evidence type="ECO:0000313" key="2">
    <source>
        <dbReference type="Proteomes" id="UP000076532"/>
    </source>
</evidence>
<feature type="non-terminal residue" evidence="1">
    <location>
        <position position="196"/>
    </location>
</feature>
<gene>
    <name evidence="1" type="ORF">FIBSPDRAFT_686005</name>
</gene>
<keyword evidence="2" id="KW-1185">Reference proteome</keyword>
<dbReference type="OrthoDB" id="2662290at2759"/>
<dbReference type="EMBL" id="KV417728">
    <property type="protein sequence ID" value="KZP08203.1"/>
    <property type="molecule type" value="Genomic_DNA"/>
</dbReference>
<evidence type="ECO:0000313" key="1">
    <source>
        <dbReference type="EMBL" id="KZP08203.1"/>
    </source>
</evidence>